<dbReference type="Proteomes" id="UP000183180">
    <property type="component" value="Unassembled WGS sequence"/>
</dbReference>
<name>A0A1H2DMW2_9ACTN</name>
<feature type="non-terminal residue" evidence="2">
    <location>
        <position position="1"/>
    </location>
</feature>
<feature type="region of interest" description="Disordered" evidence="1">
    <location>
        <begin position="31"/>
        <end position="65"/>
    </location>
</feature>
<feature type="compositionally biased region" description="Low complexity" evidence="1">
    <location>
        <begin position="31"/>
        <end position="47"/>
    </location>
</feature>
<evidence type="ECO:0000313" key="2">
    <source>
        <dbReference type="EMBL" id="SDT84242.1"/>
    </source>
</evidence>
<organism evidence="2 3">
    <name type="scientific">Gordonia westfalica</name>
    <dbReference type="NCBI Taxonomy" id="158898"/>
    <lineage>
        <taxon>Bacteria</taxon>
        <taxon>Bacillati</taxon>
        <taxon>Actinomycetota</taxon>
        <taxon>Actinomycetes</taxon>
        <taxon>Mycobacteriales</taxon>
        <taxon>Gordoniaceae</taxon>
        <taxon>Gordonia</taxon>
    </lineage>
</organism>
<accession>A0A1H2DMW2</accession>
<dbReference type="EMBL" id="FNLM01000007">
    <property type="protein sequence ID" value="SDT84242.1"/>
    <property type="molecule type" value="Genomic_DNA"/>
</dbReference>
<proteinExistence type="predicted"/>
<sequence length="87" mass="9177">AEMTQATDGGWTPPDPDLLALAVECDDVVYSSAPRPRTSPTGSPRYSATPGSRDSGVPIPVMGGGQPRPTIMYWPVVKVLTTSTHSH</sequence>
<protein>
    <submittedName>
        <fullName evidence="2">Uncharacterized protein</fullName>
    </submittedName>
</protein>
<gene>
    <name evidence="2" type="ORF">SAMN04488548_10726</name>
</gene>
<evidence type="ECO:0000313" key="3">
    <source>
        <dbReference type="Proteomes" id="UP000183180"/>
    </source>
</evidence>
<dbReference type="AlphaFoldDB" id="A0A1H2DMW2"/>
<evidence type="ECO:0000256" key="1">
    <source>
        <dbReference type="SAM" id="MobiDB-lite"/>
    </source>
</evidence>
<reference evidence="2 3" key="1">
    <citation type="submission" date="2016-10" db="EMBL/GenBank/DDBJ databases">
        <authorList>
            <person name="de Groot N.N."/>
        </authorList>
    </citation>
    <scope>NUCLEOTIDE SEQUENCE [LARGE SCALE GENOMIC DNA]</scope>
    <source>
        <strain evidence="2 3">DSM 44215</strain>
    </source>
</reference>